<dbReference type="SUPFAM" id="SSF69572">
    <property type="entry name" value="Activating enzymes of the ubiquitin-like proteins"/>
    <property type="match status" value="1"/>
</dbReference>
<dbReference type="GO" id="GO:0002143">
    <property type="term" value="P:tRNA wobble position uridine thiolation"/>
    <property type="evidence" value="ECO:0007669"/>
    <property type="project" value="TreeGrafter"/>
</dbReference>
<comment type="function">
    <text evidence="2">Plays a central role in 2-thiolation of mcm(5)S(2)U at tRNA wobble positions of cytosolic tRNA(Lys), tRNA(Glu) and tRNA(Gln). Also essential during biosynthesis of the molybdenum cofactor. Acts by mediating the C-terminal thiocarboxylation of sulfur carriers urm1 and mocs2a. Its N-terminus first activates urm1 and mocs2a as acyl-adenylates (-COAMP), then the persulfide sulfur on the catalytic cysteine is transferred to urm1 and mocs2a to form thiocarboxylation (-COSH) of their C-terminus. The reaction probably involves hydrogen sulfide that is generated from the persulfide intermediate and that acts as a nucleophile towards urm1 and mocs2a. Subsequently, a transient disulfide bond is formed. Does not use thiosulfate as sulfur donor; nfs1 probably acting as a sulfur donor for thiocarboxylation reactions.</text>
</comment>
<evidence type="ECO:0000259" key="3">
    <source>
        <dbReference type="PROSITE" id="PS50206"/>
    </source>
</evidence>
<protein>
    <recommendedName>
        <fullName evidence="3">Rhodanese domain-containing protein</fullName>
    </recommendedName>
</protein>
<dbReference type="GO" id="GO:0016779">
    <property type="term" value="F:nucleotidyltransferase activity"/>
    <property type="evidence" value="ECO:0007669"/>
    <property type="project" value="UniProtKB-KW"/>
</dbReference>
<proteinExistence type="predicted"/>
<dbReference type="CDD" id="cd00757">
    <property type="entry name" value="ThiF_MoeB_HesA_family"/>
    <property type="match status" value="1"/>
</dbReference>
<dbReference type="SMART" id="SM00450">
    <property type="entry name" value="RHOD"/>
    <property type="match status" value="1"/>
</dbReference>
<dbReference type="GO" id="GO:0042292">
    <property type="term" value="F:URM1 activating enzyme activity"/>
    <property type="evidence" value="ECO:0007669"/>
    <property type="project" value="TreeGrafter"/>
</dbReference>
<dbReference type="InterPro" id="IPR045886">
    <property type="entry name" value="ThiF/MoeB/HesA"/>
</dbReference>
<keyword evidence="1" id="KW-0548">Nucleotidyltransferase</keyword>
<dbReference type="InterPro" id="IPR035985">
    <property type="entry name" value="Ubiquitin-activating_enz"/>
</dbReference>
<sequence length="343" mass="37257">MSKVLSAITYLKQLNPRVVYTPHHERLSPCNAASIVSKYDIVLDCTDHPAVRYLISDTCVLLGRPLVSASAFQTSGQLVVLNCPPGQGPCYRCVFPRPPPPESVVGCGEGGILGPVVGVMGVLQALETVRLIARGLGYDACGEQGDKAEDKAGDKAGQNEASQVTMMLLSATGHQTTFRSVRMRGRRPGCFACAESSRLSLDTLASSMDYVEFCGTAKPVSLLQPNERISVQKYAALVSSPDSPRHIVLDVREKEHFSLGSLPGAINLPMSQISRGHDFSRLIPPQQLHMPIYVVCRMGNDSQLVVRKLKQRQMDNGNEPCVRDIMGGVRAWKEAVDPTLPFV</sequence>
<dbReference type="PANTHER" id="PTHR10953:SF102">
    <property type="entry name" value="ADENYLYLTRANSFERASE AND SULFURTRANSFERASE MOCS3"/>
    <property type="match status" value="1"/>
</dbReference>
<dbReference type="Pfam" id="PF00899">
    <property type="entry name" value="ThiF"/>
    <property type="match status" value="1"/>
</dbReference>
<dbReference type="InterPro" id="IPR001763">
    <property type="entry name" value="Rhodanese-like_dom"/>
</dbReference>
<evidence type="ECO:0000256" key="1">
    <source>
        <dbReference type="ARBA" id="ARBA00022695"/>
    </source>
</evidence>
<feature type="domain" description="Rhodanese" evidence="3">
    <location>
        <begin position="242"/>
        <end position="341"/>
    </location>
</feature>
<dbReference type="GO" id="GO:0032447">
    <property type="term" value="P:protein urmylation"/>
    <property type="evidence" value="ECO:0007669"/>
    <property type="project" value="TreeGrafter"/>
</dbReference>
<comment type="caution">
    <text evidence="4">The sequence shown here is derived from an EMBL/GenBank/DDBJ whole genome shotgun (WGS) entry which is preliminary data.</text>
</comment>
<evidence type="ECO:0000313" key="4">
    <source>
        <dbReference type="EMBL" id="PHH82509.1"/>
    </source>
</evidence>
<dbReference type="PANTHER" id="PTHR10953">
    <property type="entry name" value="UBIQUITIN-ACTIVATING ENZYME E1"/>
    <property type="match status" value="1"/>
</dbReference>
<dbReference type="EMBL" id="NJEU01000055">
    <property type="protein sequence ID" value="PHH82509.1"/>
    <property type="molecule type" value="Genomic_DNA"/>
</dbReference>
<accession>A0A2C5Y3Q5</accession>
<dbReference type="Proteomes" id="UP000224854">
    <property type="component" value="Unassembled WGS sequence"/>
</dbReference>
<dbReference type="InterPro" id="IPR000594">
    <property type="entry name" value="ThiF_NAD_FAD-bd"/>
</dbReference>
<dbReference type="Gene3D" id="3.40.50.720">
    <property type="entry name" value="NAD(P)-binding Rossmann-like Domain"/>
    <property type="match status" value="1"/>
</dbReference>
<keyword evidence="5" id="KW-1185">Reference proteome</keyword>
<reference evidence="4 5" key="1">
    <citation type="submission" date="2017-06" db="EMBL/GenBank/DDBJ databases">
        <title>Ant-infecting Ophiocordyceps genomes reveal a high diversity of potential behavioral manipulation genes and a possible major role for enterotoxins.</title>
        <authorList>
            <person name="De Bekker C."/>
            <person name="Evans H.C."/>
            <person name="Brachmann A."/>
            <person name="Hughes D.P."/>
        </authorList>
    </citation>
    <scope>NUCLEOTIDE SEQUENCE [LARGE SCALE GENOMIC DNA]</scope>
    <source>
        <strain evidence="4 5">1348a</strain>
    </source>
</reference>
<dbReference type="AlphaFoldDB" id="A0A2C5Y3Q5"/>
<dbReference type="Pfam" id="PF00581">
    <property type="entry name" value="Rhodanese"/>
    <property type="match status" value="1"/>
</dbReference>
<dbReference type="GO" id="GO:0005737">
    <property type="term" value="C:cytoplasm"/>
    <property type="evidence" value="ECO:0007669"/>
    <property type="project" value="TreeGrafter"/>
</dbReference>
<dbReference type="PROSITE" id="PS50206">
    <property type="entry name" value="RHODANESE_3"/>
    <property type="match status" value="1"/>
</dbReference>
<dbReference type="OrthoDB" id="10261062at2759"/>
<keyword evidence="1" id="KW-0808">Transferase</keyword>
<organism evidence="4 5">
    <name type="scientific">Ophiocordyceps australis</name>
    <dbReference type="NCBI Taxonomy" id="1399860"/>
    <lineage>
        <taxon>Eukaryota</taxon>
        <taxon>Fungi</taxon>
        <taxon>Dikarya</taxon>
        <taxon>Ascomycota</taxon>
        <taxon>Pezizomycotina</taxon>
        <taxon>Sordariomycetes</taxon>
        <taxon>Hypocreomycetidae</taxon>
        <taxon>Hypocreales</taxon>
        <taxon>Ophiocordycipitaceae</taxon>
        <taxon>Ophiocordyceps</taxon>
    </lineage>
</organism>
<evidence type="ECO:0000313" key="5">
    <source>
        <dbReference type="Proteomes" id="UP000224854"/>
    </source>
</evidence>
<evidence type="ECO:0000256" key="2">
    <source>
        <dbReference type="ARBA" id="ARBA00043893"/>
    </source>
</evidence>
<dbReference type="InterPro" id="IPR036873">
    <property type="entry name" value="Rhodanese-like_dom_sf"/>
</dbReference>
<dbReference type="GO" id="GO:0004792">
    <property type="term" value="F:thiosulfate-cyanide sulfurtransferase activity"/>
    <property type="evidence" value="ECO:0007669"/>
    <property type="project" value="TreeGrafter"/>
</dbReference>
<dbReference type="Gene3D" id="3.40.250.10">
    <property type="entry name" value="Rhodanese-like domain"/>
    <property type="match status" value="1"/>
</dbReference>
<gene>
    <name evidence="4" type="ORF">CDD82_5763</name>
</gene>
<name>A0A2C5Y3Q5_9HYPO</name>